<evidence type="ECO:0000313" key="4">
    <source>
        <dbReference type="Proteomes" id="UP001595816"/>
    </source>
</evidence>
<feature type="domain" description="CN hydrolase" evidence="2">
    <location>
        <begin position="9"/>
        <end position="261"/>
    </location>
</feature>
<organism evidence="3 4">
    <name type="scientific">Hamadaea flava</name>
    <dbReference type="NCBI Taxonomy" id="1742688"/>
    <lineage>
        <taxon>Bacteria</taxon>
        <taxon>Bacillati</taxon>
        <taxon>Actinomycetota</taxon>
        <taxon>Actinomycetes</taxon>
        <taxon>Micromonosporales</taxon>
        <taxon>Micromonosporaceae</taxon>
        <taxon>Hamadaea</taxon>
    </lineage>
</organism>
<protein>
    <submittedName>
        <fullName evidence="3">Carbon-nitrogen hydrolase family protein</fullName>
    </submittedName>
</protein>
<reference evidence="4" key="1">
    <citation type="journal article" date="2019" name="Int. J. Syst. Evol. Microbiol.">
        <title>The Global Catalogue of Microorganisms (GCM) 10K type strain sequencing project: providing services to taxonomists for standard genome sequencing and annotation.</title>
        <authorList>
            <consortium name="The Broad Institute Genomics Platform"/>
            <consortium name="The Broad Institute Genome Sequencing Center for Infectious Disease"/>
            <person name="Wu L."/>
            <person name="Ma J."/>
        </authorList>
    </citation>
    <scope>NUCLEOTIDE SEQUENCE [LARGE SCALE GENOMIC DNA]</scope>
    <source>
        <strain evidence="4">CGMCC 4.7289</strain>
    </source>
</reference>
<keyword evidence="4" id="KW-1185">Reference proteome</keyword>
<dbReference type="SUPFAM" id="SSF56317">
    <property type="entry name" value="Carbon-nitrogen hydrolase"/>
    <property type="match status" value="1"/>
</dbReference>
<keyword evidence="1 3" id="KW-0378">Hydrolase</keyword>
<dbReference type="Proteomes" id="UP001595816">
    <property type="component" value="Unassembled WGS sequence"/>
</dbReference>
<dbReference type="PANTHER" id="PTHR43674:SF2">
    <property type="entry name" value="BETA-UREIDOPROPIONASE"/>
    <property type="match status" value="1"/>
</dbReference>
<comment type="caution">
    <text evidence="3">The sequence shown here is derived from an EMBL/GenBank/DDBJ whole genome shotgun (WGS) entry which is preliminary data.</text>
</comment>
<gene>
    <name evidence="3" type="ORF">ACFOZ4_37500</name>
</gene>
<evidence type="ECO:0000259" key="2">
    <source>
        <dbReference type="PROSITE" id="PS50263"/>
    </source>
</evidence>
<dbReference type="Gene3D" id="3.60.110.10">
    <property type="entry name" value="Carbon-nitrogen hydrolase"/>
    <property type="match status" value="1"/>
</dbReference>
<dbReference type="InterPro" id="IPR050345">
    <property type="entry name" value="Aliph_Amidase/BUP"/>
</dbReference>
<accession>A0ABV8LZ62</accession>
<dbReference type="InterPro" id="IPR036526">
    <property type="entry name" value="C-N_Hydrolase_sf"/>
</dbReference>
<sequence length="263" mass="26130">MIGSPRVPLLVAAAQPTCVAHDVAANALAHAGLVRAAAARVVVFPEMSLTGYEFDAVPVAPDDSRLAPIVAACAEAGAIALIGAPVAASAATAVSPHAAASGPGGSAWPAGAAAKHIGVLAIDGDGARVAYRKMFLGGAEPEHFVPGDAPAVLEVDGWRLGLAVCKDTGVAEHAARTCDLGIDAYVAGALDGSHEISVQDERARRTATTYGVWVVTASFAGSTGAGYDDAAGRSRIWDPAGSVVAEAGPETGAYARATLGVSS</sequence>
<name>A0ABV8LZ62_9ACTN</name>
<dbReference type="PROSITE" id="PS50263">
    <property type="entry name" value="CN_HYDROLASE"/>
    <property type="match status" value="1"/>
</dbReference>
<evidence type="ECO:0000256" key="1">
    <source>
        <dbReference type="ARBA" id="ARBA00022801"/>
    </source>
</evidence>
<dbReference type="GO" id="GO:0016787">
    <property type="term" value="F:hydrolase activity"/>
    <property type="evidence" value="ECO:0007669"/>
    <property type="project" value="UniProtKB-KW"/>
</dbReference>
<dbReference type="RefSeq" id="WP_253751013.1">
    <property type="nucleotide sequence ID" value="NZ_JAMZDZ010000001.1"/>
</dbReference>
<dbReference type="PANTHER" id="PTHR43674">
    <property type="entry name" value="NITRILASE C965.09-RELATED"/>
    <property type="match status" value="1"/>
</dbReference>
<dbReference type="CDD" id="cd07197">
    <property type="entry name" value="nitrilase"/>
    <property type="match status" value="1"/>
</dbReference>
<dbReference type="InterPro" id="IPR003010">
    <property type="entry name" value="C-N_Hydrolase"/>
</dbReference>
<dbReference type="Pfam" id="PF00795">
    <property type="entry name" value="CN_hydrolase"/>
    <property type="match status" value="1"/>
</dbReference>
<evidence type="ECO:0000313" key="3">
    <source>
        <dbReference type="EMBL" id="MFC4136335.1"/>
    </source>
</evidence>
<proteinExistence type="predicted"/>
<dbReference type="EMBL" id="JBHSAY010000029">
    <property type="protein sequence ID" value="MFC4136335.1"/>
    <property type="molecule type" value="Genomic_DNA"/>
</dbReference>